<name>Q0W749_METAR</name>
<accession>Q0W749</accession>
<organism evidence="2 3">
    <name type="scientific">Methanocella arvoryzae (strain DSM 22066 / NBRC 105507 / MRE50)</name>
    <dbReference type="NCBI Taxonomy" id="351160"/>
    <lineage>
        <taxon>Archaea</taxon>
        <taxon>Methanobacteriati</taxon>
        <taxon>Methanobacteriota</taxon>
        <taxon>Stenosarchaea group</taxon>
        <taxon>Methanomicrobia</taxon>
        <taxon>Methanocellales</taxon>
        <taxon>Methanocellaceae</taxon>
        <taxon>Methanocella</taxon>
    </lineage>
</organism>
<evidence type="ECO:0000313" key="3">
    <source>
        <dbReference type="Proteomes" id="UP000000663"/>
    </source>
</evidence>
<dbReference type="PATRIC" id="fig|351160.9.peg.2441"/>
<keyword evidence="1" id="KW-1133">Transmembrane helix</keyword>
<dbReference type="GeneID" id="5144975"/>
<keyword evidence="1" id="KW-0472">Membrane</keyword>
<proteinExistence type="predicted"/>
<sequence>MRDDRGQLHTIEGLAAAFIIIIVLSIVVQTTSVTPLSTSFTNQHVKLELQNMGNDILSTLDQTKLVNNSDPNVPSQLKKSIIDWSVYSYYDIYTWNNTTYVSATNASYAPLNTPLSSALTYAFANNGVAFNVEVSFPDKNGHVRLSKMIWNGDPSENSVTVSRLVVLHDGDNEIPVGDRYDNFMVLPDISPGTTLHNTAYVKLTMWVM</sequence>
<dbReference type="EMBL" id="AM114193">
    <property type="protein sequence ID" value="CAJ35794.2"/>
    <property type="molecule type" value="Genomic_DNA"/>
</dbReference>
<dbReference type="Proteomes" id="UP000000663">
    <property type="component" value="Chromosome"/>
</dbReference>
<evidence type="ECO:0000256" key="1">
    <source>
        <dbReference type="SAM" id="Phobius"/>
    </source>
</evidence>
<dbReference type="KEGG" id="rci:RCIX337"/>
<gene>
    <name evidence="2" type="ORF">RCIX337</name>
</gene>
<dbReference type="STRING" id="351160.RCIX337"/>
<evidence type="ECO:0000313" key="2">
    <source>
        <dbReference type="EMBL" id="CAJ35794.2"/>
    </source>
</evidence>
<dbReference type="OrthoDB" id="324613at2157"/>
<feature type="transmembrane region" description="Helical" evidence="1">
    <location>
        <begin position="12"/>
        <end position="31"/>
    </location>
</feature>
<dbReference type="InterPro" id="IPR055712">
    <property type="entry name" value="DUF7288"/>
</dbReference>
<dbReference type="Pfam" id="PF23959">
    <property type="entry name" value="DUF7288"/>
    <property type="match status" value="1"/>
</dbReference>
<dbReference type="eggNOG" id="arCOG04652">
    <property type="taxonomic scope" value="Archaea"/>
</dbReference>
<protein>
    <submittedName>
        <fullName evidence="2">Uncharacterized protein</fullName>
    </submittedName>
</protein>
<keyword evidence="3" id="KW-1185">Reference proteome</keyword>
<reference evidence="2 3" key="1">
    <citation type="journal article" date="2006" name="Science">
        <title>Genome of rice cluster I archaea -- the key methane producers in the rice rhizosphere.</title>
        <authorList>
            <person name="Erkel C."/>
            <person name="Kube M."/>
            <person name="Reinhardt R."/>
            <person name="Liesack W."/>
        </authorList>
    </citation>
    <scope>NUCLEOTIDE SEQUENCE [LARGE SCALE GENOMIC DNA]</scope>
    <source>
        <strain evidence="3">DSM 22066 / NBRC 105507 / MRE50</strain>
    </source>
</reference>
<keyword evidence="1" id="KW-0812">Transmembrane</keyword>
<dbReference type="AlphaFoldDB" id="Q0W749"/>
<dbReference type="RefSeq" id="WP_012036706.1">
    <property type="nucleotide sequence ID" value="NC_009464.1"/>
</dbReference>